<evidence type="ECO:0000256" key="1">
    <source>
        <dbReference type="SAM" id="MobiDB-lite"/>
    </source>
</evidence>
<dbReference type="EMBL" id="JAFFHA010000005">
    <property type="protein sequence ID" value="KAK4656232.1"/>
    <property type="molecule type" value="Genomic_DNA"/>
</dbReference>
<sequence length="518" mass="56694">MDGRFEQNVTSGILSLAAGDDDFTRHRPDPINVQAAQAHASRSGSQRPVAVHNPPEAVERADRGNNNEMSQTSAAEGFGRVGGPGERPGSIAASSVYSDDLAREEGQPWGPTGDDADPFTASYTNEEGERFPSEIQPLRVGLAGQPTSGLKRFSALQNYSYPATSARHQSILRDYSAWAAERGPGHDDEGWSNWDYEEARANDLRIYGEEDSSEGPSGEQSDSYESIYACSSPDPGEVSPSGEPQALPQPTRAHQHHQESADSSRLLPPRADLQGRDDSPLDQYMPVEAQAGPSAPRRTGTKNLFGDGGWLADTSSSAQQTPAQKKLEKITGPRRSPTKPKSRFLGGFMKKARGIVESPSRTFGPPLRRSPASMPQPPRSGEEPPTPPPHIPRPSQLVISLNPREQSLIYCELDFAIADALNDYIMSQFNLGRVDHATIKKTADEWAKKGLPKVKGFRYDVDTQLSILRAHIEQFKFYGQAATTVPSMLGIIDTMRTTAREMRLRTYCVPDVVISKWL</sequence>
<feature type="compositionally biased region" description="Polar residues" evidence="1">
    <location>
        <begin position="313"/>
        <end position="323"/>
    </location>
</feature>
<organism evidence="2 3">
    <name type="scientific">Podospora pseudocomata</name>
    <dbReference type="NCBI Taxonomy" id="2093779"/>
    <lineage>
        <taxon>Eukaryota</taxon>
        <taxon>Fungi</taxon>
        <taxon>Dikarya</taxon>
        <taxon>Ascomycota</taxon>
        <taxon>Pezizomycotina</taxon>
        <taxon>Sordariomycetes</taxon>
        <taxon>Sordariomycetidae</taxon>
        <taxon>Sordariales</taxon>
        <taxon>Podosporaceae</taxon>
        <taxon>Podospora</taxon>
    </lineage>
</organism>
<keyword evidence="3" id="KW-1185">Reference proteome</keyword>
<gene>
    <name evidence="2" type="ORF">QC762_309490</name>
</gene>
<dbReference type="RefSeq" id="XP_062745207.1">
    <property type="nucleotide sequence ID" value="XM_062889247.1"/>
</dbReference>
<protein>
    <submittedName>
        <fullName evidence="2">Uncharacterized protein</fullName>
    </submittedName>
</protein>
<feature type="compositionally biased region" description="Low complexity" evidence="1">
    <location>
        <begin position="214"/>
        <end position="223"/>
    </location>
</feature>
<evidence type="ECO:0000313" key="2">
    <source>
        <dbReference type="EMBL" id="KAK4656232.1"/>
    </source>
</evidence>
<feature type="region of interest" description="Disordered" evidence="1">
    <location>
        <begin position="18"/>
        <end position="132"/>
    </location>
</feature>
<comment type="caution">
    <text evidence="2">The sequence shown here is derived from an EMBL/GenBank/DDBJ whole genome shotgun (WGS) entry which is preliminary data.</text>
</comment>
<feature type="region of interest" description="Disordered" evidence="1">
    <location>
        <begin position="205"/>
        <end position="396"/>
    </location>
</feature>
<reference evidence="2 3" key="1">
    <citation type="journal article" date="2023" name="bioRxiv">
        <title>High-quality genome assemblies of four members of thePodospora anserinaspecies complex.</title>
        <authorList>
            <person name="Ament-Velasquez S.L."/>
            <person name="Vogan A.A."/>
            <person name="Wallerman O."/>
            <person name="Hartmann F."/>
            <person name="Gautier V."/>
            <person name="Silar P."/>
            <person name="Giraud T."/>
            <person name="Johannesson H."/>
        </authorList>
    </citation>
    <scope>NUCLEOTIDE SEQUENCE [LARGE SCALE GENOMIC DNA]</scope>
    <source>
        <strain evidence="2 3">CBS 415.72m</strain>
    </source>
</reference>
<feature type="compositionally biased region" description="Pro residues" evidence="1">
    <location>
        <begin position="374"/>
        <end position="392"/>
    </location>
</feature>
<name>A0ABR0GKG3_9PEZI</name>
<evidence type="ECO:0000313" key="3">
    <source>
        <dbReference type="Proteomes" id="UP001323405"/>
    </source>
</evidence>
<dbReference type="GeneID" id="87909154"/>
<accession>A0ABR0GKG3</accession>
<proteinExistence type="predicted"/>
<dbReference type="Proteomes" id="UP001323405">
    <property type="component" value="Unassembled WGS sequence"/>
</dbReference>